<sequence length="68" mass="7765">MYLIMVLFVSILNLNTHSYQQLLNCPLSCLRLQFSSQFGCNVKDCPNSSMITLDLLAKKLSRCQRAHT</sequence>
<evidence type="ECO:0000256" key="1">
    <source>
        <dbReference type="SAM" id="SignalP"/>
    </source>
</evidence>
<protein>
    <submittedName>
        <fullName evidence="2">Uncharacterized protein</fullName>
    </submittedName>
</protein>
<reference evidence="2" key="1">
    <citation type="submission" date="2018-02" db="EMBL/GenBank/DDBJ databases">
        <title>Rhizophora mucronata_Transcriptome.</title>
        <authorList>
            <person name="Meera S.P."/>
            <person name="Sreeshan A."/>
            <person name="Augustine A."/>
        </authorList>
    </citation>
    <scope>NUCLEOTIDE SEQUENCE</scope>
    <source>
        <tissue evidence="2">Leaf</tissue>
    </source>
</reference>
<proteinExistence type="predicted"/>
<name>A0A2P2PTQ7_RHIMU</name>
<keyword evidence="1" id="KW-0732">Signal</keyword>
<organism evidence="2">
    <name type="scientific">Rhizophora mucronata</name>
    <name type="common">Asiatic mangrove</name>
    <dbReference type="NCBI Taxonomy" id="61149"/>
    <lineage>
        <taxon>Eukaryota</taxon>
        <taxon>Viridiplantae</taxon>
        <taxon>Streptophyta</taxon>
        <taxon>Embryophyta</taxon>
        <taxon>Tracheophyta</taxon>
        <taxon>Spermatophyta</taxon>
        <taxon>Magnoliopsida</taxon>
        <taxon>eudicotyledons</taxon>
        <taxon>Gunneridae</taxon>
        <taxon>Pentapetalae</taxon>
        <taxon>rosids</taxon>
        <taxon>fabids</taxon>
        <taxon>Malpighiales</taxon>
        <taxon>Rhizophoraceae</taxon>
        <taxon>Rhizophora</taxon>
    </lineage>
</organism>
<evidence type="ECO:0000313" key="2">
    <source>
        <dbReference type="EMBL" id="MBX58134.1"/>
    </source>
</evidence>
<dbReference type="EMBL" id="GGEC01077650">
    <property type="protein sequence ID" value="MBX58134.1"/>
    <property type="molecule type" value="Transcribed_RNA"/>
</dbReference>
<feature type="signal peptide" evidence="1">
    <location>
        <begin position="1"/>
        <end position="18"/>
    </location>
</feature>
<dbReference type="AlphaFoldDB" id="A0A2P2PTQ7"/>
<feature type="chain" id="PRO_5015161932" evidence="1">
    <location>
        <begin position="19"/>
        <end position="68"/>
    </location>
</feature>
<accession>A0A2P2PTQ7</accession>